<dbReference type="InterPro" id="IPR011006">
    <property type="entry name" value="CheY-like_superfamily"/>
</dbReference>
<dbReference type="PROSITE" id="PS50043">
    <property type="entry name" value="HTH_LUXR_2"/>
    <property type="match status" value="1"/>
</dbReference>
<dbReference type="GO" id="GO:0000160">
    <property type="term" value="P:phosphorelay signal transduction system"/>
    <property type="evidence" value="ECO:0007669"/>
    <property type="project" value="InterPro"/>
</dbReference>
<accession>A0A1G9GYP7</accession>
<dbReference type="SUPFAM" id="SSF46894">
    <property type="entry name" value="C-terminal effector domain of the bipartite response regulators"/>
    <property type="match status" value="1"/>
</dbReference>
<dbReference type="AlphaFoldDB" id="A0A1G9GYP7"/>
<dbReference type="CDD" id="cd06170">
    <property type="entry name" value="LuxR_C_like"/>
    <property type="match status" value="1"/>
</dbReference>
<dbReference type="EMBL" id="FNGO01000001">
    <property type="protein sequence ID" value="SDL05779.1"/>
    <property type="molecule type" value="Genomic_DNA"/>
</dbReference>
<keyword evidence="11" id="KW-1185">Reference proteome</keyword>
<dbReference type="SMART" id="SM00421">
    <property type="entry name" value="HTH_LUXR"/>
    <property type="match status" value="1"/>
</dbReference>
<reference evidence="10 11" key="1">
    <citation type="submission" date="2016-10" db="EMBL/GenBank/DDBJ databases">
        <authorList>
            <person name="de Groot N.N."/>
        </authorList>
    </citation>
    <scope>NUCLEOTIDE SEQUENCE [LARGE SCALE GENOMIC DNA]</scope>
    <source>
        <strain evidence="10 11">SLAS-1</strain>
    </source>
</reference>
<proteinExistence type="predicted"/>
<dbReference type="InterPro" id="IPR000792">
    <property type="entry name" value="Tscrpt_reg_LuxR_C"/>
</dbReference>
<gene>
    <name evidence="10" type="ORF">SAMN04488692_10148</name>
</gene>
<dbReference type="GO" id="GO:0003677">
    <property type="term" value="F:DNA binding"/>
    <property type="evidence" value="ECO:0007669"/>
    <property type="project" value="UniProtKB-KW"/>
</dbReference>
<keyword evidence="3" id="KW-0805">Transcription regulation</keyword>
<evidence type="ECO:0000313" key="11">
    <source>
        <dbReference type="Proteomes" id="UP000199476"/>
    </source>
</evidence>
<keyword evidence="5" id="KW-0804">Transcription</keyword>
<evidence type="ECO:0000256" key="6">
    <source>
        <dbReference type="ARBA" id="ARBA00024867"/>
    </source>
</evidence>
<dbReference type="PROSITE" id="PS00622">
    <property type="entry name" value="HTH_LUXR_1"/>
    <property type="match status" value="1"/>
</dbReference>
<dbReference type="PANTHER" id="PTHR43214:SF39">
    <property type="entry name" value="TRANSCRIPTIONAL REGULATORY PROTEIN DEGU"/>
    <property type="match status" value="1"/>
</dbReference>
<dbReference type="PRINTS" id="PR00038">
    <property type="entry name" value="HTHLUXR"/>
</dbReference>
<evidence type="ECO:0000256" key="5">
    <source>
        <dbReference type="ARBA" id="ARBA00023163"/>
    </source>
</evidence>
<dbReference type="SMART" id="SM00448">
    <property type="entry name" value="REC"/>
    <property type="match status" value="1"/>
</dbReference>
<dbReference type="GO" id="GO:0006355">
    <property type="term" value="P:regulation of DNA-templated transcription"/>
    <property type="evidence" value="ECO:0007669"/>
    <property type="project" value="InterPro"/>
</dbReference>
<keyword evidence="4" id="KW-0238">DNA-binding</keyword>
<dbReference type="CDD" id="cd17535">
    <property type="entry name" value="REC_NarL-like"/>
    <property type="match status" value="1"/>
</dbReference>
<dbReference type="RefSeq" id="WP_089757510.1">
    <property type="nucleotide sequence ID" value="NZ_FNGO01000001.1"/>
</dbReference>
<evidence type="ECO:0000256" key="2">
    <source>
        <dbReference type="ARBA" id="ARBA00022553"/>
    </source>
</evidence>
<dbReference type="Proteomes" id="UP000199476">
    <property type="component" value="Unassembled WGS sequence"/>
</dbReference>
<comment type="function">
    <text evidence="6">May play the central regulatory role in sporulation. It may be an element of the effector pathway responsible for the activation of sporulation genes in response to nutritional stress. Spo0A may act in concert with spo0H (a sigma factor) to control the expression of some genes that are critical to the sporulation process.</text>
</comment>
<feature type="domain" description="HTH luxR-type" evidence="8">
    <location>
        <begin position="144"/>
        <end position="209"/>
    </location>
</feature>
<feature type="domain" description="Response regulatory" evidence="9">
    <location>
        <begin position="6"/>
        <end position="122"/>
    </location>
</feature>
<evidence type="ECO:0000256" key="1">
    <source>
        <dbReference type="ARBA" id="ARBA00018672"/>
    </source>
</evidence>
<evidence type="ECO:0000256" key="3">
    <source>
        <dbReference type="ARBA" id="ARBA00023015"/>
    </source>
</evidence>
<dbReference type="InterPro" id="IPR039420">
    <property type="entry name" value="WalR-like"/>
</dbReference>
<dbReference type="SUPFAM" id="SSF52172">
    <property type="entry name" value="CheY-like"/>
    <property type="match status" value="1"/>
</dbReference>
<evidence type="ECO:0000256" key="4">
    <source>
        <dbReference type="ARBA" id="ARBA00023125"/>
    </source>
</evidence>
<dbReference type="OrthoDB" id="9779069at2"/>
<dbReference type="InterPro" id="IPR016032">
    <property type="entry name" value="Sig_transdc_resp-reg_C-effctor"/>
</dbReference>
<sequence length="214" mass="24326">MAKKHEVLIADDHRLVREGICKLLDFFDNYHVVGEAEDGLEAVSKVRDKFPDLVLLDLNMPRMNGIDAIHKIKEISPKIKVIILTIHDDEEYVYRVTSAGAEGFIQKDLTSGELREALDEVMNGGTVFPRTLEPESEEDEQSDTTDYRELLSDREYEVLTLLARGMSNRRIAEELYISEKTVKNHVSNLLRKLDVNDRTQAVITALKKGLVTLS</sequence>
<dbReference type="InterPro" id="IPR058245">
    <property type="entry name" value="NreC/VraR/RcsB-like_REC"/>
</dbReference>
<dbReference type="Pfam" id="PF00072">
    <property type="entry name" value="Response_reg"/>
    <property type="match status" value="1"/>
</dbReference>
<organism evidence="10 11">
    <name type="scientific">Halarsenatibacter silvermanii</name>
    <dbReference type="NCBI Taxonomy" id="321763"/>
    <lineage>
        <taxon>Bacteria</taxon>
        <taxon>Bacillati</taxon>
        <taxon>Bacillota</taxon>
        <taxon>Clostridia</taxon>
        <taxon>Halanaerobiales</taxon>
        <taxon>Halarsenatibacteraceae</taxon>
        <taxon>Halarsenatibacter</taxon>
    </lineage>
</organism>
<evidence type="ECO:0000259" key="9">
    <source>
        <dbReference type="PROSITE" id="PS50110"/>
    </source>
</evidence>
<evidence type="ECO:0000259" key="8">
    <source>
        <dbReference type="PROSITE" id="PS50043"/>
    </source>
</evidence>
<evidence type="ECO:0000313" key="10">
    <source>
        <dbReference type="EMBL" id="SDL05779.1"/>
    </source>
</evidence>
<keyword evidence="2 7" id="KW-0597">Phosphoprotein</keyword>
<dbReference type="Gene3D" id="3.40.50.2300">
    <property type="match status" value="1"/>
</dbReference>
<dbReference type="Pfam" id="PF00196">
    <property type="entry name" value="GerE"/>
    <property type="match status" value="1"/>
</dbReference>
<dbReference type="PROSITE" id="PS50110">
    <property type="entry name" value="RESPONSE_REGULATORY"/>
    <property type="match status" value="1"/>
</dbReference>
<name>A0A1G9GYP7_9FIRM</name>
<dbReference type="InterPro" id="IPR001789">
    <property type="entry name" value="Sig_transdc_resp-reg_receiver"/>
</dbReference>
<feature type="modified residue" description="4-aspartylphosphate" evidence="7">
    <location>
        <position position="57"/>
    </location>
</feature>
<dbReference type="PANTHER" id="PTHR43214">
    <property type="entry name" value="TWO-COMPONENT RESPONSE REGULATOR"/>
    <property type="match status" value="1"/>
</dbReference>
<protein>
    <recommendedName>
        <fullName evidence="1">Stage 0 sporulation protein A homolog</fullName>
    </recommendedName>
</protein>
<evidence type="ECO:0000256" key="7">
    <source>
        <dbReference type="PROSITE-ProRule" id="PRU00169"/>
    </source>
</evidence>
<dbReference type="STRING" id="321763.SAMN04488692_10148"/>